<evidence type="ECO:0000256" key="1">
    <source>
        <dbReference type="SAM" id="Phobius"/>
    </source>
</evidence>
<organism evidence="2 3">
    <name type="scientific">Pseudocercospora fuligena</name>
    <dbReference type="NCBI Taxonomy" id="685502"/>
    <lineage>
        <taxon>Eukaryota</taxon>
        <taxon>Fungi</taxon>
        <taxon>Dikarya</taxon>
        <taxon>Ascomycota</taxon>
        <taxon>Pezizomycotina</taxon>
        <taxon>Dothideomycetes</taxon>
        <taxon>Dothideomycetidae</taxon>
        <taxon>Mycosphaerellales</taxon>
        <taxon>Mycosphaerellaceae</taxon>
        <taxon>Pseudocercospora</taxon>
    </lineage>
</organism>
<gene>
    <name evidence="2" type="ORF">HII31_03997</name>
</gene>
<comment type="caution">
    <text evidence="2">The sequence shown here is derived from an EMBL/GenBank/DDBJ whole genome shotgun (WGS) entry which is preliminary data.</text>
</comment>
<reference evidence="2" key="1">
    <citation type="submission" date="2020-04" db="EMBL/GenBank/DDBJ databases">
        <title>Draft genome resource of the tomato pathogen Pseudocercospora fuligena.</title>
        <authorList>
            <person name="Zaccaron A."/>
        </authorList>
    </citation>
    <scope>NUCLEOTIDE SEQUENCE</scope>
    <source>
        <strain evidence="2">PF001</strain>
    </source>
</reference>
<proteinExistence type="predicted"/>
<evidence type="ECO:0000313" key="2">
    <source>
        <dbReference type="EMBL" id="KAF7194735.1"/>
    </source>
</evidence>
<accession>A0A8H6VQ21</accession>
<keyword evidence="3" id="KW-1185">Reference proteome</keyword>
<dbReference type="Proteomes" id="UP000660729">
    <property type="component" value="Unassembled WGS sequence"/>
</dbReference>
<keyword evidence="1" id="KW-0812">Transmembrane</keyword>
<keyword evidence="1" id="KW-0472">Membrane</keyword>
<protein>
    <submittedName>
        <fullName evidence="2">Uncharacterized protein</fullName>
    </submittedName>
</protein>
<dbReference type="AlphaFoldDB" id="A0A8H6VQ21"/>
<keyword evidence="1" id="KW-1133">Transmembrane helix</keyword>
<feature type="transmembrane region" description="Helical" evidence="1">
    <location>
        <begin position="49"/>
        <end position="69"/>
    </location>
</feature>
<sequence length="171" mass="18958">MNIQLISSIDGLDFYRAHYSYTRAAACTLTLQRVQLAASMFPHLPYSRLFLTICIGVAILLLLASLVHFKAPPNSIIQTPRSDLLDDTSKATLRFQKIFIINLPSRTDCRDAATLAAAFTGLEVEFVNALTHVDEKFLPPGVKDASLKKGEVGAWRSHLNVIERQGFSNPK</sequence>
<evidence type="ECO:0000313" key="3">
    <source>
        <dbReference type="Proteomes" id="UP000660729"/>
    </source>
</evidence>
<dbReference type="EMBL" id="JABCIY010000056">
    <property type="protein sequence ID" value="KAF7194735.1"/>
    <property type="molecule type" value="Genomic_DNA"/>
</dbReference>
<name>A0A8H6VQ21_9PEZI</name>
<dbReference type="OrthoDB" id="47375at2759"/>